<gene>
    <name evidence="2" type="primary">Acey_s0580.g260</name>
    <name evidence="2" type="ORF">Y032_0580g260</name>
</gene>
<protein>
    <submittedName>
        <fullName evidence="2">Uncharacterized protein</fullName>
    </submittedName>
</protein>
<accession>A0A016WQ79</accession>
<evidence type="ECO:0000256" key="1">
    <source>
        <dbReference type="ARBA" id="ARBA00004123"/>
    </source>
</evidence>
<evidence type="ECO:0000313" key="2">
    <source>
        <dbReference type="EMBL" id="EYC41168.1"/>
    </source>
</evidence>
<reference evidence="3" key="1">
    <citation type="journal article" date="2015" name="Nat. Genet.">
        <title>The genome and transcriptome of the zoonotic hookworm Ancylostoma ceylanicum identify infection-specific gene families.</title>
        <authorList>
            <person name="Schwarz E.M."/>
            <person name="Hu Y."/>
            <person name="Antoshechkin I."/>
            <person name="Miller M.M."/>
            <person name="Sternberg P.W."/>
            <person name="Aroian R.V."/>
        </authorList>
    </citation>
    <scope>NUCLEOTIDE SEQUENCE</scope>
    <source>
        <strain evidence="3">HY135</strain>
    </source>
</reference>
<comment type="subcellular location">
    <subcellularLocation>
        <location evidence="1">Nucleus</location>
    </subcellularLocation>
</comment>
<keyword evidence="3" id="KW-1185">Reference proteome</keyword>
<dbReference type="PANTHER" id="PTHR46068:SF1">
    <property type="entry name" value="TRANSPOSASE IS30-LIKE HTH DOMAIN-CONTAINING PROTEIN"/>
    <property type="match status" value="1"/>
</dbReference>
<dbReference type="PANTHER" id="PTHR46068">
    <property type="entry name" value="PROTEIN CBG27172"/>
    <property type="match status" value="1"/>
</dbReference>
<sequence>MRRRGTALSEICRRLKVNRKLVYWTLKRGTTDDLPRTGRPVTVTTARVKKIVKKRLERNPCRSMRKITTELGVSQKSLHRIVEDKLGMRAYKLLKLHGLSENQRAVRVKKCRALLERAVGDGYMRRLFTDEKLFTIEQVYNPQNDR</sequence>
<evidence type="ECO:0000313" key="3">
    <source>
        <dbReference type="Proteomes" id="UP000024635"/>
    </source>
</evidence>
<dbReference type="InterPro" id="IPR009057">
    <property type="entry name" value="Homeodomain-like_sf"/>
</dbReference>
<dbReference type="AlphaFoldDB" id="A0A016WQ79"/>
<dbReference type="EMBL" id="JARK01000180">
    <property type="protein sequence ID" value="EYC41168.1"/>
    <property type="molecule type" value="Genomic_DNA"/>
</dbReference>
<name>A0A016WQ79_9BILA</name>
<comment type="caution">
    <text evidence="2">The sequence shown here is derived from an EMBL/GenBank/DDBJ whole genome shotgun (WGS) entry which is preliminary data.</text>
</comment>
<organism evidence="2 3">
    <name type="scientific">Ancylostoma ceylanicum</name>
    <dbReference type="NCBI Taxonomy" id="53326"/>
    <lineage>
        <taxon>Eukaryota</taxon>
        <taxon>Metazoa</taxon>
        <taxon>Ecdysozoa</taxon>
        <taxon>Nematoda</taxon>
        <taxon>Chromadorea</taxon>
        <taxon>Rhabditida</taxon>
        <taxon>Rhabditina</taxon>
        <taxon>Rhabditomorpha</taxon>
        <taxon>Strongyloidea</taxon>
        <taxon>Ancylostomatidae</taxon>
        <taxon>Ancylostomatinae</taxon>
        <taxon>Ancylostoma</taxon>
    </lineage>
</organism>
<dbReference type="GO" id="GO:0005634">
    <property type="term" value="C:nucleus"/>
    <property type="evidence" value="ECO:0007669"/>
    <property type="project" value="UniProtKB-SubCell"/>
</dbReference>
<dbReference type="Proteomes" id="UP000024635">
    <property type="component" value="Unassembled WGS sequence"/>
</dbReference>
<dbReference type="OrthoDB" id="10006939at2759"/>
<dbReference type="SUPFAM" id="SSF46689">
    <property type="entry name" value="Homeodomain-like"/>
    <property type="match status" value="1"/>
</dbReference>
<proteinExistence type="predicted"/>